<comment type="caution">
    <text evidence="1">The sequence shown here is derived from an EMBL/GenBank/DDBJ whole genome shotgun (WGS) entry which is preliminary data.</text>
</comment>
<accession>A0A7J3Z8S9</accession>
<proteinExistence type="predicted"/>
<name>A0A7J3Z8S9_9CREN</name>
<evidence type="ECO:0000313" key="1">
    <source>
        <dbReference type="EMBL" id="HHQ51210.1"/>
    </source>
</evidence>
<dbReference type="EMBL" id="DRYQ01000113">
    <property type="protein sequence ID" value="HHQ51210.1"/>
    <property type="molecule type" value="Genomic_DNA"/>
</dbReference>
<reference evidence="1" key="1">
    <citation type="journal article" date="2020" name="mSystems">
        <title>Genome- and Community-Level Interaction Insights into Carbon Utilization and Element Cycling Functions of Hydrothermarchaeota in Hydrothermal Sediment.</title>
        <authorList>
            <person name="Zhou Z."/>
            <person name="Liu Y."/>
            <person name="Xu W."/>
            <person name="Pan J."/>
            <person name="Luo Z.H."/>
            <person name="Li M."/>
        </authorList>
    </citation>
    <scope>NUCLEOTIDE SEQUENCE [LARGE SCALE GENOMIC DNA]</scope>
    <source>
        <strain evidence="1">SpSt-1105</strain>
    </source>
</reference>
<gene>
    <name evidence="1" type="ORF">ENM66_07685</name>
</gene>
<protein>
    <submittedName>
        <fullName evidence="1">Uncharacterized protein</fullName>
    </submittedName>
</protein>
<organism evidence="1">
    <name type="scientific">Ignisphaera aggregans</name>
    <dbReference type="NCBI Taxonomy" id="334771"/>
    <lineage>
        <taxon>Archaea</taxon>
        <taxon>Thermoproteota</taxon>
        <taxon>Thermoprotei</taxon>
        <taxon>Desulfurococcales</taxon>
        <taxon>Desulfurococcaceae</taxon>
        <taxon>Ignisphaera</taxon>
    </lineage>
</organism>
<sequence>MVSHHGGRHIETLQYVYLEHLSSYIATRISRGELTERVLPLREVYRYSTHRVLLRKVLSTL</sequence>
<dbReference type="AlphaFoldDB" id="A0A7J3Z8S9"/>